<protein>
    <submittedName>
        <fullName evidence="1">Uncharacterized protein</fullName>
    </submittedName>
</protein>
<proteinExistence type="predicted"/>
<dbReference type="GeneID" id="37026906"/>
<dbReference type="AlphaFoldDB" id="A0A316UYR8"/>
<evidence type="ECO:0000313" key="2">
    <source>
        <dbReference type="Proteomes" id="UP000245884"/>
    </source>
</evidence>
<evidence type="ECO:0000313" key="1">
    <source>
        <dbReference type="EMBL" id="PWN30456.1"/>
    </source>
</evidence>
<dbReference type="RefSeq" id="XP_025365068.1">
    <property type="nucleotide sequence ID" value="XM_025505083.1"/>
</dbReference>
<dbReference type="Proteomes" id="UP000245884">
    <property type="component" value="Unassembled WGS sequence"/>
</dbReference>
<organism evidence="1 2">
    <name type="scientific">Jaminaea rosea</name>
    <dbReference type="NCBI Taxonomy" id="1569628"/>
    <lineage>
        <taxon>Eukaryota</taxon>
        <taxon>Fungi</taxon>
        <taxon>Dikarya</taxon>
        <taxon>Basidiomycota</taxon>
        <taxon>Ustilaginomycotina</taxon>
        <taxon>Exobasidiomycetes</taxon>
        <taxon>Microstromatales</taxon>
        <taxon>Microstromatales incertae sedis</taxon>
        <taxon>Jaminaea</taxon>
    </lineage>
</organism>
<accession>A0A316UYR8</accession>
<reference evidence="1 2" key="1">
    <citation type="journal article" date="2018" name="Mol. Biol. Evol.">
        <title>Broad Genomic Sampling Reveals a Smut Pathogenic Ancestry of the Fungal Clade Ustilaginomycotina.</title>
        <authorList>
            <person name="Kijpornyongpan T."/>
            <person name="Mondo S.J."/>
            <person name="Barry K."/>
            <person name="Sandor L."/>
            <person name="Lee J."/>
            <person name="Lipzen A."/>
            <person name="Pangilinan J."/>
            <person name="LaButti K."/>
            <person name="Hainaut M."/>
            <person name="Henrissat B."/>
            <person name="Grigoriev I.V."/>
            <person name="Spatafora J.W."/>
            <person name="Aime M.C."/>
        </authorList>
    </citation>
    <scope>NUCLEOTIDE SEQUENCE [LARGE SCALE GENOMIC DNA]</scope>
    <source>
        <strain evidence="1 2">MCA 5214</strain>
    </source>
</reference>
<name>A0A316UYR8_9BASI</name>
<gene>
    <name evidence="1" type="ORF">BDZ90DRAFT_229480</name>
</gene>
<sequence>MSEIGRSHDVLALMLVAACGSLSICNALYLFPSRQKPCAAPDVVLVQRPPMQPVPPTRMSFDQ</sequence>
<dbReference type="EMBL" id="KZ819662">
    <property type="protein sequence ID" value="PWN30456.1"/>
    <property type="molecule type" value="Genomic_DNA"/>
</dbReference>
<keyword evidence="2" id="KW-1185">Reference proteome</keyword>